<dbReference type="OrthoDB" id="6612291at2759"/>
<feature type="transmembrane region" description="Helical" evidence="8">
    <location>
        <begin position="152"/>
        <end position="173"/>
    </location>
</feature>
<comment type="caution">
    <text evidence="10">The sequence shown here is derived from an EMBL/GenBank/DDBJ whole genome shotgun (WGS) entry which is preliminary data.</text>
</comment>
<evidence type="ECO:0000256" key="4">
    <source>
        <dbReference type="ARBA" id="ARBA00022692"/>
    </source>
</evidence>
<evidence type="ECO:0000256" key="7">
    <source>
        <dbReference type="RuleBase" id="RU003346"/>
    </source>
</evidence>
<feature type="transmembrane region" description="Helical" evidence="8">
    <location>
        <begin position="368"/>
        <end position="389"/>
    </location>
</feature>
<dbReference type="RefSeq" id="XP_013258313.1">
    <property type="nucleotide sequence ID" value="XM_013402859.1"/>
</dbReference>
<keyword evidence="5 8" id="KW-1133">Transmembrane helix</keyword>
<keyword evidence="4 8" id="KW-0812">Transmembrane</keyword>
<feature type="transmembrane region" description="Helical" evidence="8">
    <location>
        <begin position="215"/>
        <end position="237"/>
    </location>
</feature>
<evidence type="ECO:0000259" key="9">
    <source>
        <dbReference type="PROSITE" id="PS50850"/>
    </source>
</evidence>
<feature type="transmembrane region" description="Helical" evidence="8">
    <location>
        <begin position="99"/>
        <end position="119"/>
    </location>
</feature>
<dbReference type="VEuPathDB" id="FungiDB:A1O9_08473"/>
<dbReference type="InterPro" id="IPR036259">
    <property type="entry name" value="MFS_trans_sf"/>
</dbReference>
<feature type="transmembrane region" description="Helical" evidence="8">
    <location>
        <begin position="435"/>
        <end position="459"/>
    </location>
</feature>
<comment type="similarity">
    <text evidence="2 7">Belongs to the major facilitator superfamily. Sugar transporter (TC 2.A.1.1) family.</text>
</comment>
<comment type="subcellular location">
    <subcellularLocation>
        <location evidence="1">Membrane</location>
        <topology evidence="1">Multi-pass membrane protein</topology>
    </subcellularLocation>
</comment>
<feature type="transmembrane region" description="Helical" evidence="8">
    <location>
        <begin position="306"/>
        <end position="332"/>
    </location>
</feature>
<dbReference type="Gene3D" id="1.20.1250.20">
    <property type="entry name" value="MFS general substrate transporter like domains"/>
    <property type="match status" value="1"/>
</dbReference>
<feature type="transmembrane region" description="Helical" evidence="8">
    <location>
        <begin position="126"/>
        <end position="146"/>
    </location>
</feature>
<dbReference type="FunFam" id="1.20.1250.20:FF:000078">
    <property type="entry name" value="MFS maltose transporter, putative"/>
    <property type="match status" value="1"/>
</dbReference>
<dbReference type="Proteomes" id="UP000027920">
    <property type="component" value="Unassembled WGS sequence"/>
</dbReference>
<protein>
    <recommendedName>
        <fullName evidence="9">Major facilitator superfamily (MFS) profile domain-containing protein</fullName>
    </recommendedName>
</protein>
<proteinExistence type="inferred from homology"/>
<keyword evidence="6 8" id="KW-0472">Membrane</keyword>
<dbReference type="GO" id="GO:0005351">
    <property type="term" value="F:carbohydrate:proton symporter activity"/>
    <property type="evidence" value="ECO:0007669"/>
    <property type="project" value="TreeGrafter"/>
</dbReference>
<evidence type="ECO:0000256" key="8">
    <source>
        <dbReference type="SAM" id="Phobius"/>
    </source>
</evidence>
<dbReference type="PROSITE" id="PS00217">
    <property type="entry name" value="SUGAR_TRANSPORT_2"/>
    <property type="match status" value="1"/>
</dbReference>
<feature type="transmembrane region" description="Helical" evidence="8">
    <location>
        <begin position="344"/>
        <end position="361"/>
    </location>
</feature>
<evidence type="ECO:0000256" key="6">
    <source>
        <dbReference type="ARBA" id="ARBA00023136"/>
    </source>
</evidence>
<accession>A0A072P8X5</accession>
<evidence type="ECO:0000256" key="1">
    <source>
        <dbReference type="ARBA" id="ARBA00004141"/>
    </source>
</evidence>
<feature type="transmembrane region" description="Helical" evidence="8">
    <location>
        <begin position="471"/>
        <end position="489"/>
    </location>
</feature>
<dbReference type="InterPro" id="IPR005828">
    <property type="entry name" value="MFS_sugar_transport-like"/>
</dbReference>
<keyword evidence="11" id="KW-1185">Reference proteome</keyword>
<dbReference type="InterPro" id="IPR005829">
    <property type="entry name" value="Sugar_transporter_CS"/>
</dbReference>
<evidence type="ECO:0000256" key="3">
    <source>
        <dbReference type="ARBA" id="ARBA00022448"/>
    </source>
</evidence>
<reference evidence="10 11" key="1">
    <citation type="submission" date="2013-03" db="EMBL/GenBank/DDBJ databases">
        <title>The Genome Sequence of Exophiala aquamarina CBS 119918.</title>
        <authorList>
            <consortium name="The Broad Institute Genomics Platform"/>
            <person name="Cuomo C."/>
            <person name="de Hoog S."/>
            <person name="Gorbushina A."/>
            <person name="Walker B."/>
            <person name="Young S.K."/>
            <person name="Zeng Q."/>
            <person name="Gargeya S."/>
            <person name="Fitzgerald M."/>
            <person name="Haas B."/>
            <person name="Abouelleil A."/>
            <person name="Allen A.W."/>
            <person name="Alvarado L."/>
            <person name="Arachchi H.M."/>
            <person name="Berlin A.M."/>
            <person name="Chapman S.B."/>
            <person name="Gainer-Dewar J."/>
            <person name="Goldberg J."/>
            <person name="Griggs A."/>
            <person name="Gujja S."/>
            <person name="Hansen M."/>
            <person name="Howarth C."/>
            <person name="Imamovic A."/>
            <person name="Ireland A."/>
            <person name="Larimer J."/>
            <person name="McCowan C."/>
            <person name="Murphy C."/>
            <person name="Pearson M."/>
            <person name="Poon T.W."/>
            <person name="Priest M."/>
            <person name="Roberts A."/>
            <person name="Saif S."/>
            <person name="Shea T."/>
            <person name="Sisk P."/>
            <person name="Sykes S."/>
            <person name="Wortman J."/>
            <person name="Nusbaum C."/>
            <person name="Birren B."/>
        </authorList>
    </citation>
    <scope>NUCLEOTIDE SEQUENCE [LARGE SCALE GENOMIC DNA]</scope>
    <source>
        <strain evidence="10 11">CBS 119918</strain>
    </source>
</reference>
<evidence type="ECO:0000256" key="5">
    <source>
        <dbReference type="ARBA" id="ARBA00022989"/>
    </source>
</evidence>
<name>A0A072P8X5_9EURO</name>
<gene>
    <name evidence="10" type="ORF">A1O9_08473</name>
</gene>
<organism evidence="10 11">
    <name type="scientific">Exophiala aquamarina CBS 119918</name>
    <dbReference type="NCBI Taxonomy" id="1182545"/>
    <lineage>
        <taxon>Eukaryota</taxon>
        <taxon>Fungi</taxon>
        <taxon>Dikarya</taxon>
        <taxon>Ascomycota</taxon>
        <taxon>Pezizomycotina</taxon>
        <taxon>Eurotiomycetes</taxon>
        <taxon>Chaetothyriomycetidae</taxon>
        <taxon>Chaetothyriales</taxon>
        <taxon>Herpotrichiellaceae</taxon>
        <taxon>Exophiala</taxon>
    </lineage>
</organism>
<dbReference type="SUPFAM" id="SSF103473">
    <property type="entry name" value="MFS general substrate transporter"/>
    <property type="match status" value="1"/>
</dbReference>
<dbReference type="PROSITE" id="PS50850">
    <property type="entry name" value="MFS"/>
    <property type="match status" value="1"/>
</dbReference>
<keyword evidence="3 7" id="KW-0813">Transport</keyword>
<dbReference type="InterPro" id="IPR050360">
    <property type="entry name" value="MFS_Sugar_Transporters"/>
</dbReference>
<dbReference type="PANTHER" id="PTHR48022:SF10">
    <property type="entry name" value="MAJOR FACILITATOR SUPERFAMILY (MFS) PROFILE DOMAIN-CONTAINING PROTEIN"/>
    <property type="match status" value="1"/>
</dbReference>
<dbReference type="NCBIfam" id="TIGR00879">
    <property type="entry name" value="SP"/>
    <property type="match status" value="1"/>
</dbReference>
<dbReference type="PANTHER" id="PTHR48022">
    <property type="entry name" value="PLASTIDIC GLUCOSE TRANSPORTER 4"/>
    <property type="match status" value="1"/>
</dbReference>
<evidence type="ECO:0000256" key="2">
    <source>
        <dbReference type="ARBA" id="ARBA00010992"/>
    </source>
</evidence>
<dbReference type="GeneID" id="25283386"/>
<dbReference type="InterPro" id="IPR003663">
    <property type="entry name" value="Sugar/inositol_transpt"/>
</dbReference>
<dbReference type="AlphaFoldDB" id="A0A072P8X5"/>
<dbReference type="GO" id="GO:0016020">
    <property type="term" value="C:membrane"/>
    <property type="evidence" value="ECO:0007669"/>
    <property type="project" value="UniProtKB-SubCell"/>
</dbReference>
<evidence type="ECO:0000313" key="11">
    <source>
        <dbReference type="Proteomes" id="UP000027920"/>
    </source>
</evidence>
<dbReference type="InterPro" id="IPR020846">
    <property type="entry name" value="MFS_dom"/>
</dbReference>
<dbReference type="EMBL" id="AMGV01000007">
    <property type="protein sequence ID" value="KEF55723.1"/>
    <property type="molecule type" value="Genomic_DNA"/>
</dbReference>
<evidence type="ECO:0000313" key="10">
    <source>
        <dbReference type="EMBL" id="KEF55723.1"/>
    </source>
</evidence>
<feature type="transmembrane region" description="Helical" evidence="8">
    <location>
        <begin position="185"/>
        <end position="203"/>
    </location>
</feature>
<sequence length="548" mass="60032">MGSTAEVTATTTVPAQRSTVDQNVETQHVEVLPVAYGSIWHHRKGFGIACLACLATTQYGMDYGLLGGLQAMPGFLKVFGYEDPTSAIGWGIDSTVQQLINSLMTVGAFAACLCVGPLGKYIGRRAALFLGCILNHVGAILMLASTEFAALYASRVIIGLANGLFMVETQLYIQETSVPQLRGALLGMYQFCIALGSILGSVVDNYTAARPDRSSYLIPCGCLLIIPTFLMLILVFMPETPRWLIDHDLHDQARKSLVTLRPSDTTNSMIQAELNEMVEAVRIERSLAKGIRVADMFHGTNKRRSILSICLVLSLSATGNLFFLVYGTYFFAIAGENKPFEESVGMNCAGLAGVLISLYVITRVGRRFLLLLGAAGQGICMLIIGATYSSGDNSLAASRCLVAFVILHIFIYTMCTAPYLYLVAGEIPSNRLRSFTLGIANAIGFLGAWLISFTVPYFINPQDLNWGPKYSWIWFGSNFAYFIFIFFFMPETKDRTLEEIDEMFEKRVPARKFKTYVCTDTNDARLAGSVAAQQAEEKPRGSHAEVVA</sequence>
<feature type="transmembrane region" description="Helical" evidence="8">
    <location>
        <begin position="401"/>
        <end position="423"/>
    </location>
</feature>
<dbReference type="Pfam" id="PF00083">
    <property type="entry name" value="Sugar_tr"/>
    <property type="match status" value="1"/>
</dbReference>
<dbReference type="HOGENOM" id="CLU_001265_30_1_1"/>
<feature type="domain" description="Major facilitator superfamily (MFS) profile" evidence="9">
    <location>
        <begin position="48"/>
        <end position="493"/>
    </location>
</feature>